<dbReference type="InterPro" id="IPR050965">
    <property type="entry name" value="UPF0336/Enoyl-CoA_hydratase"/>
</dbReference>
<name>A0A5C7IXQ5_9ROSI</name>
<sequence>MINFTKLLQEMLVKNLISSKPHLLRWFSTLEPPRLLRTGDVLRQRRVYSSEDIVEYSKVSHDSNPLHFDAESAKNAGFEDRLVHGMLVAALYPRIISSHFPGAVYVSQSLHFRSPVYVGDIILGEVQAINIRENKKRYIVKFSTKCVKNDSKILVLDGEAMAILPTLAMEEVESTAEV</sequence>
<dbReference type="Pfam" id="PF01575">
    <property type="entry name" value="MaoC_dehydratas"/>
    <property type="match status" value="1"/>
</dbReference>
<reference evidence="3" key="1">
    <citation type="journal article" date="2019" name="Gigascience">
        <title>De novo genome assembly of the endangered Acer yangbiense, a plant species with extremely small populations endemic to Yunnan Province, China.</title>
        <authorList>
            <person name="Yang J."/>
            <person name="Wariss H.M."/>
            <person name="Tao L."/>
            <person name="Zhang R."/>
            <person name="Yun Q."/>
            <person name="Hollingsworth P."/>
            <person name="Dao Z."/>
            <person name="Luo G."/>
            <person name="Guo H."/>
            <person name="Ma Y."/>
            <person name="Sun W."/>
        </authorList>
    </citation>
    <scope>NUCLEOTIDE SEQUENCE [LARGE SCALE GENOMIC DNA]</scope>
    <source>
        <strain evidence="3">cv. Malutang</strain>
    </source>
</reference>
<dbReference type="PANTHER" id="PTHR43437:SF3">
    <property type="entry name" value="HYDROXYACYL-THIOESTER DEHYDRATASE TYPE 2, MITOCHONDRIAL"/>
    <property type="match status" value="1"/>
</dbReference>
<protein>
    <recommendedName>
        <fullName evidence="1">MaoC-like domain-containing protein</fullName>
    </recommendedName>
</protein>
<comment type="caution">
    <text evidence="2">The sequence shown here is derived from an EMBL/GenBank/DDBJ whole genome shotgun (WGS) entry which is preliminary data.</text>
</comment>
<dbReference type="SUPFAM" id="SSF54637">
    <property type="entry name" value="Thioesterase/thiol ester dehydrase-isomerase"/>
    <property type="match status" value="1"/>
</dbReference>
<dbReference type="InterPro" id="IPR002539">
    <property type="entry name" value="MaoC-like_dom"/>
</dbReference>
<dbReference type="CDD" id="cd03449">
    <property type="entry name" value="R_hydratase"/>
    <property type="match status" value="1"/>
</dbReference>
<accession>A0A5C7IXQ5</accession>
<organism evidence="2 3">
    <name type="scientific">Acer yangbiense</name>
    <dbReference type="NCBI Taxonomy" id="1000413"/>
    <lineage>
        <taxon>Eukaryota</taxon>
        <taxon>Viridiplantae</taxon>
        <taxon>Streptophyta</taxon>
        <taxon>Embryophyta</taxon>
        <taxon>Tracheophyta</taxon>
        <taxon>Spermatophyta</taxon>
        <taxon>Magnoliopsida</taxon>
        <taxon>eudicotyledons</taxon>
        <taxon>Gunneridae</taxon>
        <taxon>Pentapetalae</taxon>
        <taxon>rosids</taxon>
        <taxon>malvids</taxon>
        <taxon>Sapindales</taxon>
        <taxon>Sapindaceae</taxon>
        <taxon>Hippocastanoideae</taxon>
        <taxon>Acereae</taxon>
        <taxon>Acer</taxon>
    </lineage>
</organism>
<evidence type="ECO:0000259" key="1">
    <source>
        <dbReference type="Pfam" id="PF01575"/>
    </source>
</evidence>
<dbReference type="OrthoDB" id="3592703at2759"/>
<proteinExistence type="predicted"/>
<dbReference type="EMBL" id="VAHF01000001">
    <property type="protein sequence ID" value="TXG73899.1"/>
    <property type="molecule type" value="Genomic_DNA"/>
</dbReference>
<dbReference type="Proteomes" id="UP000323000">
    <property type="component" value="Chromosome 1"/>
</dbReference>
<dbReference type="PANTHER" id="PTHR43437">
    <property type="entry name" value="HYDROXYACYL-THIOESTER DEHYDRATASE TYPE 2, MITOCHONDRIAL-RELATED"/>
    <property type="match status" value="1"/>
</dbReference>
<keyword evidence="3" id="KW-1185">Reference proteome</keyword>
<evidence type="ECO:0000313" key="2">
    <source>
        <dbReference type="EMBL" id="TXG73899.1"/>
    </source>
</evidence>
<feature type="domain" description="MaoC-like" evidence="1">
    <location>
        <begin position="44"/>
        <end position="137"/>
    </location>
</feature>
<dbReference type="GO" id="GO:0006633">
    <property type="term" value="P:fatty acid biosynthetic process"/>
    <property type="evidence" value="ECO:0007669"/>
    <property type="project" value="TreeGrafter"/>
</dbReference>
<dbReference type="InterPro" id="IPR029069">
    <property type="entry name" value="HotDog_dom_sf"/>
</dbReference>
<evidence type="ECO:0000313" key="3">
    <source>
        <dbReference type="Proteomes" id="UP000323000"/>
    </source>
</evidence>
<dbReference type="Gene3D" id="3.10.129.10">
    <property type="entry name" value="Hotdog Thioesterase"/>
    <property type="match status" value="1"/>
</dbReference>
<dbReference type="AlphaFoldDB" id="A0A5C7IXQ5"/>
<dbReference type="GO" id="GO:0005739">
    <property type="term" value="C:mitochondrion"/>
    <property type="evidence" value="ECO:0007669"/>
    <property type="project" value="TreeGrafter"/>
</dbReference>
<gene>
    <name evidence="2" type="ORF">EZV62_002478</name>
</gene>
<dbReference type="GO" id="GO:0019171">
    <property type="term" value="F:(3R)-hydroxyacyl-[acyl-carrier-protein] dehydratase activity"/>
    <property type="evidence" value="ECO:0007669"/>
    <property type="project" value="TreeGrafter"/>
</dbReference>